<dbReference type="Pfam" id="PF01258">
    <property type="entry name" value="zf-dskA_traR"/>
    <property type="match status" value="1"/>
</dbReference>
<evidence type="ECO:0000256" key="2">
    <source>
        <dbReference type="ARBA" id="ARBA00022771"/>
    </source>
</evidence>
<dbReference type="PROSITE" id="PS51128">
    <property type="entry name" value="ZF_DKSA_2"/>
    <property type="match status" value="1"/>
</dbReference>
<reference evidence="7" key="1">
    <citation type="submission" date="2021-05" db="EMBL/GenBank/DDBJ databases">
        <title>Complete genome sequence of the cellulolytic planctomycete Telmatocola sphagniphila SP2T and characterization of the first cellulase from planctomycetes.</title>
        <authorList>
            <person name="Rakitin A.L."/>
            <person name="Beletsky A.V."/>
            <person name="Naumoff D.G."/>
            <person name="Kulichevskaya I.S."/>
            <person name="Mardanov A.V."/>
            <person name="Ravin N.V."/>
            <person name="Dedysh S.N."/>
        </authorList>
    </citation>
    <scope>NUCLEOTIDE SEQUENCE</scope>
    <source>
        <strain evidence="7">SP2T</strain>
    </source>
</reference>
<evidence type="ECO:0000256" key="5">
    <source>
        <dbReference type="SAM" id="MobiDB-lite"/>
    </source>
</evidence>
<dbReference type="Proteomes" id="UP000676194">
    <property type="component" value="Chromosome"/>
</dbReference>
<dbReference type="SUPFAM" id="SSF57716">
    <property type="entry name" value="Glucocorticoid receptor-like (DNA-binding domain)"/>
    <property type="match status" value="1"/>
</dbReference>
<keyword evidence="8" id="KW-1185">Reference proteome</keyword>
<gene>
    <name evidence="7" type="ORF">KIH39_09115</name>
</gene>
<dbReference type="PANTHER" id="PTHR33823">
    <property type="entry name" value="RNA POLYMERASE-BINDING TRANSCRIPTION FACTOR DKSA-RELATED"/>
    <property type="match status" value="1"/>
</dbReference>
<keyword evidence="3" id="KW-0862">Zinc</keyword>
<dbReference type="Gene3D" id="1.20.120.910">
    <property type="entry name" value="DksA, coiled-coil domain"/>
    <property type="match status" value="1"/>
</dbReference>
<accession>A0A8E6B8X3</accession>
<feature type="region of interest" description="Disordered" evidence="5">
    <location>
        <begin position="24"/>
        <end position="63"/>
    </location>
</feature>
<protein>
    <submittedName>
        <fullName evidence="7">TraR/DksA family transcriptional regulator</fullName>
    </submittedName>
</protein>
<dbReference type="EMBL" id="CP074694">
    <property type="protein sequence ID" value="QVL34047.1"/>
    <property type="molecule type" value="Genomic_DNA"/>
</dbReference>
<organism evidence="7 8">
    <name type="scientific">Telmatocola sphagniphila</name>
    <dbReference type="NCBI Taxonomy" id="1123043"/>
    <lineage>
        <taxon>Bacteria</taxon>
        <taxon>Pseudomonadati</taxon>
        <taxon>Planctomycetota</taxon>
        <taxon>Planctomycetia</taxon>
        <taxon>Gemmatales</taxon>
        <taxon>Gemmataceae</taxon>
    </lineage>
</organism>
<evidence type="ECO:0000313" key="8">
    <source>
        <dbReference type="Proteomes" id="UP000676194"/>
    </source>
</evidence>
<evidence type="ECO:0000259" key="6">
    <source>
        <dbReference type="Pfam" id="PF01258"/>
    </source>
</evidence>
<feature type="compositionally biased region" description="Basic and acidic residues" evidence="5">
    <location>
        <begin position="24"/>
        <end position="41"/>
    </location>
</feature>
<dbReference type="KEGG" id="tsph:KIH39_09115"/>
<dbReference type="AlphaFoldDB" id="A0A8E6B8X3"/>
<dbReference type="PANTHER" id="PTHR33823:SF4">
    <property type="entry name" value="GENERAL STRESS PROTEIN 16O"/>
    <property type="match status" value="1"/>
</dbReference>
<dbReference type="RefSeq" id="WP_213499021.1">
    <property type="nucleotide sequence ID" value="NZ_CP074694.1"/>
</dbReference>
<feature type="zinc finger region" description="dksA C4-type" evidence="4">
    <location>
        <begin position="94"/>
        <end position="118"/>
    </location>
</feature>
<evidence type="ECO:0000256" key="3">
    <source>
        <dbReference type="ARBA" id="ARBA00022833"/>
    </source>
</evidence>
<evidence type="ECO:0000256" key="1">
    <source>
        <dbReference type="ARBA" id="ARBA00022723"/>
    </source>
</evidence>
<feature type="domain" description="Zinc finger DksA/TraR C4-type" evidence="6">
    <location>
        <begin position="89"/>
        <end position="119"/>
    </location>
</feature>
<keyword evidence="2" id="KW-0863">Zinc-finger</keyword>
<dbReference type="GO" id="GO:0008270">
    <property type="term" value="F:zinc ion binding"/>
    <property type="evidence" value="ECO:0007669"/>
    <property type="project" value="UniProtKB-KW"/>
</dbReference>
<dbReference type="InterPro" id="IPR000962">
    <property type="entry name" value="Znf_DskA_TraR"/>
</dbReference>
<sequence>MLTPKSLLEYRSRLQSLLQKFEKARDSVSRDLTDSPNHPEESDAPDPSSTNSSDQRDHQPDQQVAVGSLLVEVHLADKIDAALQRLQNGQFGLCAQCGKAIDTNRLEIIPYARCCVDCERLEVPSI</sequence>
<name>A0A8E6B8X3_9BACT</name>
<evidence type="ECO:0000313" key="7">
    <source>
        <dbReference type="EMBL" id="QVL34047.1"/>
    </source>
</evidence>
<evidence type="ECO:0000256" key="4">
    <source>
        <dbReference type="PROSITE-ProRule" id="PRU00510"/>
    </source>
</evidence>
<proteinExistence type="predicted"/>
<keyword evidence="1" id="KW-0479">Metal-binding</keyword>